<dbReference type="EMBL" id="KI913116">
    <property type="protein sequence ID" value="ETV87077.1"/>
    <property type="molecule type" value="Genomic_DNA"/>
</dbReference>
<protein>
    <submittedName>
        <fullName evidence="1">Uncharacterized protein</fullName>
    </submittedName>
</protein>
<reference evidence="1" key="1">
    <citation type="submission" date="2013-12" db="EMBL/GenBank/DDBJ databases">
        <title>The Genome Sequence of Aphanomyces astaci APO3.</title>
        <authorList>
            <consortium name="The Broad Institute Genomics Platform"/>
            <person name="Russ C."/>
            <person name="Tyler B."/>
            <person name="van West P."/>
            <person name="Dieguez-Uribeondo J."/>
            <person name="Young S.K."/>
            <person name="Zeng Q."/>
            <person name="Gargeya S."/>
            <person name="Fitzgerald M."/>
            <person name="Abouelleil A."/>
            <person name="Alvarado L."/>
            <person name="Chapman S.B."/>
            <person name="Gainer-Dewar J."/>
            <person name="Goldberg J."/>
            <person name="Griggs A."/>
            <person name="Gujja S."/>
            <person name="Hansen M."/>
            <person name="Howarth C."/>
            <person name="Imamovic A."/>
            <person name="Ireland A."/>
            <person name="Larimer J."/>
            <person name="McCowan C."/>
            <person name="Murphy C."/>
            <person name="Pearson M."/>
            <person name="Poon T.W."/>
            <person name="Priest M."/>
            <person name="Roberts A."/>
            <person name="Saif S."/>
            <person name="Shea T."/>
            <person name="Sykes S."/>
            <person name="Wortman J."/>
            <person name="Nusbaum C."/>
            <person name="Birren B."/>
        </authorList>
    </citation>
    <scope>NUCLEOTIDE SEQUENCE [LARGE SCALE GENOMIC DNA]</scope>
    <source>
        <strain evidence="1">APO3</strain>
    </source>
</reference>
<dbReference type="VEuPathDB" id="FungiDB:H257_02079"/>
<dbReference type="AlphaFoldDB" id="W4H5B6"/>
<evidence type="ECO:0000313" key="1">
    <source>
        <dbReference type="EMBL" id="ETV87077.1"/>
    </source>
</evidence>
<dbReference type="GeneID" id="20804075"/>
<gene>
    <name evidence="1" type="ORF">H257_02079</name>
</gene>
<proteinExistence type="predicted"/>
<accession>W4H5B6</accession>
<sequence>MACDIDRANAFLVQGRRHHHWHRHVRARAVLHGEGMRAEAGVVRRVQHHHGDGLEEAVCARCLFADSRVGHLEHTAVASACDVVHDVFGDEVEGPNGGVVEHAHGICDVVGQDGVVEERGEVGVNIEAPDAVESRALVGRTGGLGKRVDPVKVKVKRVSRPTTQFGRVLHQVVGVLGRHAEAAVFEE</sequence>
<dbReference type="RefSeq" id="XP_009823876.1">
    <property type="nucleotide sequence ID" value="XM_009825574.1"/>
</dbReference>
<name>W4H5B6_APHAT</name>
<organism evidence="1">
    <name type="scientific">Aphanomyces astaci</name>
    <name type="common">Crayfish plague agent</name>
    <dbReference type="NCBI Taxonomy" id="112090"/>
    <lineage>
        <taxon>Eukaryota</taxon>
        <taxon>Sar</taxon>
        <taxon>Stramenopiles</taxon>
        <taxon>Oomycota</taxon>
        <taxon>Saprolegniomycetes</taxon>
        <taxon>Saprolegniales</taxon>
        <taxon>Verrucalvaceae</taxon>
        <taxon>Aphanomyces</taxon>
    </lineage>
</organism>